<feature type="region of interest" description="Disordered" evidence="1">
    <location>
        <begin position="1"/>
        <end position="45"/>
    </location>
</feature>
<organism evidence="2 3">
    <name type="scientific">Dibothriocephalus latus</name>
    <name type="common">Fish tapeworm</name>
    <name type="synonym">Diphyllobothrium latum</name>
    <dbReference type="NCBI Taxonomy" id="60516"/>
    <lineage>
        <taxon>Eukaryota</taxon>
        <taxon>Metazoa</taxon>
        <taxon>Spiralia</taxon>
        <taxon>Lophotrochozoa</taxon>
        <taxon>Platyhelminthes</taxon>
        <taxon>Cestoda</taxon>
        <taxon>Eucestoda</taxon>
        <taxon>Diphyllobothriidea</taxon>
        <taxon>Diphyllobothriidae</taxon>
        <taxon>Dibothriocephalus</taxon>
    </lineage>
</organism>
<evidence type="ECO:0000256" key="1">
    <source>
        <dbReference type="SAM" id="MobiDB-lite"/>
    </source>
</evidence>
<evidence type="ECO:0000313" key="2">
    <source>
        <dbReference type="EMBL" id="VDN15289.1"/>
    </source>
</evidence>
<dbReference type="Proteomes" id="UP000281553">
    <property type="component" value="Unassembled WGS sequence"/>
</dbReference>
<dbReference type="EMBL" id="UYRU01061990">
    <property type="protein sequence ID" value="VDN15289.1"/>
    <property type="molecule type" value="Genomic_DNA"/>
</dbReference>
<accession>A0A3P7P476</accession>
<evidence type="ECO:0000313" key="3">
    <source>
        <dbReference type="Proteomes" id="UP000281553"/>
    </source>
</evidence>
<gene>
    <name evidence="2" type="ORF">DILT_LOCUS11120</name>
</gene>
<protein>
    <submittedName>
        <fullName evidence="2">Uncharacterized protein</fullName>
    </submittedName>
</protein>
<name>A0A3P7P476_DIBLA</name>
<reference evidence="2 3" key="1">
    <citation type="submission" date="2018-11" db="EMBL/GenBank/DDBJ databases">
        <authorList>
            <consortium name="Pathogen Informatics"/>
        </authorList>
    </citation>
    <scope>NUCLEOTIDE SEQUENCE [LARGE SCALE GENOMIC DNA]</scope>
</reference>
<feature type="compositionally biased region" description="Basic and acidic residues" evidence="1">
    <location>
        <begin position="63"/>
        <end position="79"/>
    </location>
</feature>
<feature type="region of interest" description="Disordered" evidence="1">
    <location>
        <begin position="57"/>
        <end position="85"/>
    </location>
</feature>
<keyword evidence="3" id="KW-1185">Reference proteome</keyword>
<proteinExistence type="predicted"/>
<sequence length="85" mass="9505">MSSTLMHPRHMDDMIHHQHHDPRMAPLPPATAFTPASPIQPPEVEVGRDEFDPIQKSFLPPEEAERVGGRSADKPDDKVYSLLGI</sequence>
<dbReference type="AlphaFoldDB" id="A0A3P7P476"/>